<reference evidence="1 2" key="2">
    <citation type="journal article" date="2022" name="Mol. Ecol. Resour.">
        <title>The genomes of chicory, endive, great burdock and yacon provide insights into Asteraceae paleo-polyploidization history and plant inulin production.</title>
        <authorList>
            <person name="Fan W."/>
            <person name="Wang S."/>
            <person name="Wang H."/>
            <person name="Wang A."/>
            <person name="Jiang F."/>
            <person name="Liu H."/>
            <person name="Zhao H."/>
            <person name="Xu D."/>
            <person name="Zhang Y."/>
        </authorList>
    </citation>
    <scope>NUCLEOTIDE SEQUENCE [LARGE SCALE GENOMIC DNA]</scope>
    <source>
        <strain evidence="2">cv. Yunnan</strain>
        <tissue evidence="1">Leaves</tissue>
    </source>
</reference>
<reference evidence="2" key="1">
    <citation type="journal article" date="2022" name="Mol. Ecol. Resour.">
        <title>The genomes of chicory, endive, great burdock and yacon provide insights into Asteraceae palaeo-polyploidization history and plant inulin production.</title>
        <authorList>
            <person name="Fan W."/>
            <person name="Wang S."/>
            <person name="Wang H."/>
            <person name="Wang A."/>
            <person name="Jiang F."/>
            <person name="Liu H."/>
            <person name="Zhao H."/>
            <person name="Xu D."/>
            <person name="Zhang Y."/>
        </authorList>
    </citation>
    <scope>NUCLEOTIDE SEQUENCE [LARGE SCALE GENOMIC DNA]</scope>
    <source>
        <strain evidence="2">cv. Yunnan</strain>
    </source>
</reference>
<evidence type="ECO:0000313" key="1">
    <source>
        <dbReference type="EMBL" id="KAI3761436.1"/>
    </source>
</evidence>
<evidence type="ECO:0000313" key="2">
    <source>
        <dbReference type="Proteomes" id="UP001056120"/>
    </source>
</evidence>
<dbReference type="Proteomes" id="UP001056120">
    <property type="component" value="Linkage Group LG17"/>
</dbReference>
<proteinExistence type="predicted"/>
<comment type="caution">
    <text evidence="1">The sequence shown here is derived from an EMBL/GenBank/DDBJ whole genome shotgun (WGS) entry which is preliminary data.</text>
</comment>
<name>A0ACB9ERX2_9ASTR</name>
<keyword evidence="2" id="KW-1185">Reference proteome</keyword>
<dbReference type="EMBL" id="CM042034">
    <property type="protein sequence ID" value="KAI3761436.1"/>
    <property type="molecule type" value="Genomic_DNA"/>
</dbReference>
<accession>A0ACB9ERX2</accession>
<sequence length="205" mass="22168">MALSQSGSSKRACTEVNQAVTCLVDGCAADLSDCMKYYQRHKVCELHSKSPQVLINGQSSIRERNSTRGKEAAENDLTGIIEEEESLDRADMVQSDSAGPSMHVHPTTGFTNPMWSGVVEAPAWVDHSNHAPSLLSSLFSPPQASCSTLSHVVHPPSVSGSVSITTSALDQGLGYGGLEDDCDMGWDGMTNMDPHYYSSYYHHYP</sequence>
<protein>
    <submittedName>
        <fullName evidence="1">Uncharacterized protein</fullName>
    </submittedName>
</protein>
<organism evidence="1 2">
    <name type="scientific">Smallanthus sonchifolius</name>
    <dbReference type="NCBI Taxonomy" id="185202"/>
    <lineage>
        <taxon>Eukaryota</taxon>
        <taxon>Viridiplantae</taxon>
        <taxon>Streptophyta</taxon>
        <taxon>Embryophyta</taxon>
        <taxon>Tracheophyta</taxon>
        <taxon>Spermatophyta</taxon>
        <taxon>Magnoliopsida</taxon>
        <taxon>eudicotyledons</taxon>
        <taxon>Gunneridae</taxon>
        <taxon>Pentapetalae</taxon>
        <taxon>asterids</taxon>
        <taxon>campanulids</taxon>
        <taxon>Asterales</taxon>
        <taxon>Asteraceae</taxon>
        <taxon>Asteroideae</taxon>
        <taxon>Heliantheae alliance</taxon>
        <taxon>Millerieae</taxon>
        <taxon>Smallanthus</taxon>
    </lineage>
</organism>
<gene>
    <name evidence="1" type="ORF">L1987_51852</name>
</gene>